<feature type="region of interest" description="Disordered" evidence="3">
    <location>
        <begin position="665"/>
        <end position="684"/>
    </location>
</feature>
<dbReference type="PANTHER" id="PTHR23176">
    <property type="entry name" value="RHO/RAC/CDC GTPASE-ACTIVATING PROTEIN"/>
    <property type="match status" value="1"/>
</dbReference>
<feature type="region of interest" description="Disordered" evidence="3">
    <location>
        <begin position="1"/>
        <end position="35"/>
    </location>
</feature>
<reference evidence="7" key="1">
    <citation type="submission" date="2017-01" db="EMBL/GenBank/DDBJ databases">
        <authorList>
            <person name="Wang Y."/>
            <person name="White M."/>
            <person name="Kvist S."/>
            <person name="Moncalvo J.-M."/>
        </authorList>
    </citation>
    <scope>NUCLEOTIDE SEQUENCE [LARGE SCALE GENOMIC DNA]</scope>
    <source>
        <strain evidence="7">ID-206-W2</strain>
    </source>
</reference>
<dbReference type="Gene3D" id="1.20.1270.60">
    <property type="entry name" value="Arfaptin homology (AH) domain/BAR domain"/>
    <property type="match status" value="1"/>
</dbReference>
<feature type="domain" description="F-BAR" evidence="5">
    <location>
        <begin position="36"/>
        <end position="328"/>
    </location>
</feature>
<dbReference type="GO" id="GO:0005096">
    <property type="term" value="F:GTPase activator activity"/>
    <property type="evidence" value="ECO:0007669"/>
    <property type="project" value="UniProtKB-KW"/>
</dbReference>
<dbReference type="InterPro" id="IPR001060">
    <property type="entry name" value="FCH_dom"/>
</dbReference>
<keyword evidence="2" id="KW-0175">Coiled coil</keyword>
<accession>A0A1R1XAN4</accession>
<evidence type="ECO:0000259" key="5">
    <source>
        <dbReference type="PROSITE" id="PS51741"/>
    </source>
</evidence>
<protein>
    <submittedName>
        <fullName evidence="6">N-chimaerin</fullName>
    </submittedName>
</protein>
<keyword evidence="7" id="KW-1185">Reference proteome</keyword>
<evidence type="ECO:0000313" key="6">
    <source>
        <dbReference type="EMBL" id="OMJ11673.1"/>
    </source>
</evidence>
<proteinExistence type="predicted"/>
<feature type="compositionally biased region" description="Polar residues" evidence="3">
    <location>
        <begin position="668"/>
        <end position="684"/>
    </location>
</feature>
<dbReference type="EMBL" id="LSSM01005933">
    <property type="protein sequence ID" value="OMJ11673.1"/>
    <property type="molecule type" value="Genomic_DNA"/>
</dbReference>
<dbReference type="PROSITE" id="PS51741">
    <property type="entry name" value="F_BAR"/>
    <property type="match status" value="1"/>
</dbReference>
<name>A0A1R1XAN4_9FUNG</name>
<gene>
    <name evidence="6" type="ORF">AYI69_g9744</name>
</gene>
<organism evidence="6 7">
    <name type="scientific">Smittium culicis</name>
    <dbReference type="NCBI Taxonomy" id="133412"/>
    <lineage>
        <taxon>Eukaryota</taxon>
        <taxon>Fungi</taxon>
        <taxon>Fungi incertae sedis</taxon>
        <taxon>Zoopagomycota</taxon>
        <taxon>Kickxellomycotina</taxon>
        <taxon>Harpellomycetes</taxon>
        <taxon>Harpellales</taxon>
        <taxon>Legeriomycetaceae</taxon>
        <taxon>Smittium</taxon>
    </lineage>
</organism>
<dbReference type="InterPro" id="IPR008936">
    <property type="entry name" value="Rho_GTPase_activation_prot"/>
</dbReference>
<dbReference type="SMART" id="SM00324">
    <property type="entry name" value="RhoGAP"/>
    <property type="match status" value="1"/>
</dbReference>
<dbReference type="GO" id="GO:0007165">
    <property type="term" value="P:signal transduction"/>
    <property type="evidence" value="ECO:0007669"/>
    <property type="project" value="InterPro"/>
</dbReference>
<dbReference type="Pfam" id="PF00611">
    <property type="entry name" value="FCH"/>
    <property type="match status" value="1"/>
</dbReference>
<dbReference type="InterPro" id="IPR031160">
    <property type="entry name" value="F_BAR_dom"/>
</dbReference>
<keyword evidence="1" id="KW-0343">GTPase activation</keyword>
<dbReference type="SUPFAM" id="SSF103657">
    <property type="entry name" value="BAR/IMD domain-like"/>
    <property type="match status" value="1"/>
</dbReference>
<dbReference type="OrthoDB" id="437889at2759"/>
<dbReference type="InterPro" id="IPR027267">
    <property type="entry name" value="AH/BAR_dom_sf"/>
</dbReference>
<dbReference type="Pfam" id="PF00620">
    <property type="entry name" value="RhoGAP"/>
    <property type="match status" value="1"/>
</dbReference>
<dbReference type="Proteomes" id="UP000187429">
    <property type="component" value="Unassembled WGS sequence"/>
</dbReference>
<evidence type="ECO:0000256" key="3">
    <source>
        <dbReference type="SAM" id="MobiDB-lite"/>
    </source>
</evidence>
<feature type="domain" description="Rho-GAP" evidence="4">
    <location>
        <begin position="371"/>
        <end position="563"/>
    </location>
</feature>
<dbReference type="AlphaFoldDB" id="A0A1R1XAN4"/>
<sequence length="763" mass="86684">MNDPKNSDEKSLFSDAEPKIEISNPPNDGSTPDNKHSITEAEILKLSKINGAVDILLERSRQSLASCKETALFLKKRALTEEEYSRSLHRMSISANKTLEKTSGRVDSFLLSWQTAMEIHDQLASNRTKFSLILVEMSDDLINYCKEKERIRKQLKDTDIQYKRAIEESELALEKVRVRYELQSVEWEKSLLKKMDRMDSANSKYQNKPKNMGSTMTGIFRQNKAPTAEALDRLEQEARVKAKIANEQYKAQLQETNKVLIEYYDTQLPKILLTVRLFVEEIDNALKWHLGKYSYAYECTILSDALTVKPNDKAGLMDVISGIDNVFDLQNFLSDWCTASSTVERKINTYQEYKMTPAAHYLANRKQIFGISLSEQLARDNKKIPTILVKCAEIVELNGLQNEGIYRLSGQSSAVNKIRSEFDFDSESVNLKVTGYLGDINNITGVLKMYFRELPGSLLPEAQSTILSQILNDSMMTPEEQQTNFKKVLSSLPPGHYDTLSYLMRHLNRVQAFQEYNMMSGPNLAIVFGPTLVSSLYSDNSIDSFKAQTKIVEYLLKNASYIFPKSLVDRHLSSARSEFVEGLNSDMSFDSYERSSNNLPKESSFSNDEYDTVNPISVPPKDAKYLTNIDVDYDSPHSNKSSNSNKSYKIQSHIYENGNDMSKDFKSLSLNPDTDSTLPNSLPNTSEYLTEFSPSLNKNNKQYQNNNLLSPAFISSEKHNSINDIGSNTMNEEINLSVNKNSKNRSLTNLSATKFPFNQDNYS</sequence>
<feature type="compositionally biased region" description="Basic and acidic residues" evidence="3">
    <location>
        <begin position="1"/>
        <end position="20"/>
    </location>
</feature>
<comment type="caution">
    <text evidence="6">The sequence shown here is derived from an EMBL/GenBank/DDBJ whole genome shotgun (WGS) entry which is preliminary data.</text>
</comment>
<evidence type="ECO:0000313" key="7">
    <source>
        <dbReference type="Proteomes" id="UP000187429"/>
    </source>
</evidence>
<dbReference type="SUPFAM" id="SSF48350">
    <property type="entry name" value="GTPase activation domain, GAP"/>
    <property type="match status" value="1"/>
</dbReference>
<dbReference type="PROSITE" id="PS50238">
    <property type="entry name" value="RHOGAP"/>
    <property type="match status" value="1"/>
</dbReference>
<evidence type="ECO:0000256" key="1">
    <source>
        <dbReference type="ARBA" id="ARBA00022468"/>
    </source>
</evidence>
<feature type="compositionally biased region" description="Polar residues" evidence="3">
    <location>
        <begin position="594"/>
        <end position="607"/>
    </location>
</feature>
<dbReference type="InterPro" id="IPR000198">
    <property type="entry name" value="RhoGAP_dom"/>
</dbReference>
<dbReference type="InterPro" id="IPR050729">
    <property type="entry name" value="Rho-GAP"/>
</dbReference>
<dbReference type="SMART" id="SM00055">
    <property type="entry name" value="FCH"/>
    <property type="match status" value="1"/>
</dbReference>
<dbReference type="GO" id="GO:0005737">
    <property type="term" value="C:cytoplasm"/>
    <property type="evidence" value="ECO:0007669"/>
    <property type="project" value="TreeGrafter"/>
</dbReference>
<evidence type="ECO:0000259" key="4">
    <source>
        <dbReference type="PROSITE" id="PS50238"/>
    </source>
</evidence>
<feature type="region of interest" description="Disordered" evidence="3">
    <location>
        <begin position="592"/>
        <end position="619"/>
    </location>
</feature>
<evidence type="ECO:0000256" key="2">
    <source>
        <dbReference type="PROSITE-ProRule" id="PRU01077"/>
    </source>
</evidence>
<dbReference type="PANTHER" id="PTHR23176:SF128">
    <property type="entry name" value="RHO GTPASE-ACTIVATING PROTEIN RGD1"/>
    <property type="match status" value="1"/>
</dbReference>
<dbReference type="Gene3D" id="1.10.555.10">
    <property type="entry name" value="Rho GTPase activation protein"/>
    <property type="match status" value="1"/>
</dbReference>